<keyword evidence="3" id="KW-0285">Flavoprotein</keyword>
<evidence type="ECO:0000313" key="7">
    <source>
        <dbReference type="Proteomes" id="UP001344906"/>
    </source>
</evidence>
<dbReference type="RefSeq" id="WP_338258373.1">
    <property type="nucleotide sequence ID" value="NZ_BSRI01000002.1"/>
</dbReference>
<comment type="cofactor">
    <cofactor evidence="1">
        <name>FAD</name>
        <dbReference type="ChEBI" id="CHEBI:57692"/>
    </cofactor>
</comment>
<protein>
    <submittedName>
        <fullName evidence="6">Oxygenase</fullName>
    </submittedName>
</protein>
<evidence type="ECO:0000256" key="2">
    <source>
        <dbReference type="ARBA" id="ARBA00007801"/>
    </source>
</evidence>
<name>A0ABQ6G3I9_9CHLR</name>
<dbReference type="Pfam" id="PF21274">
    <property type="entry name" value="Rng_hyd_C"/>
    <property type="match status" value="1"/>
</dbReference>
<dbReference type="Gene3D" id="3.40.30.120">
    <property type="match status" value="1"/>
</dbReference>
<dbReference type="PRINTS" id="PR00420">
    <property type="entry name" value="RNGMNOXGNASE"/>
</dbReference>
<dbReference type="SUPFAM" id="SSF51905">
    <property type="entry name" value="FAD/NAD(P)-binding domain"/>
    <property type="match status" value="1"/>
</dbReference>
<evidence type="ECO:0000259" key="5">
    <source>
        <dbReference type="Pfam" id="PF01494"/>
    </source>
</evidence>
<dbReference type="Gene3D" id="3.50.50.60">
    <property type="entry name" value="FAD/NAD(P)-binding domain"/>
    <property type="match status" value="1"/>
</dbReference>
<dbReference type="Pfam" id="PF01494">
    <property type="entry name" value="FAD_binding_3"/>
    <property type="match status" value="1"/>
</dbReference>
<dbReference type="Proteomes" id="UP001344906">
    <property type="component" value="Unassembled WGS sequence"/>
</dbReference>
<dbReference type="PANTHER" id="PTHR43004:SF19">
    <property type="entry name" value="BINDING MONOOXYGENASE, PUTATIVE (JCVI)-RELATED"/>
    <property type="match status" value="1"/>
</dbReference>
<evidence type="ECO:0000256" key="1">
    <source>
        <dbReference type="ARBA" id="ARBA00001974"/>
    </source>
</evidence>
<dbReference type="InterPro" id="IPR036188">
    <property type="entry name" value="FAD/NAD-bd_sf"/>
</dbReference>
<reference evidence="6 7" key="1">
    <citation type="submission" date="2023-02" db="EMBL/GenBank/DDBJ databases">
        <title>Dictyobacter halimunensis sp. nov., a new member of the class Ktedonobacteria from forest soil in a geothermal area.</title>
        <authorList>
            <person name="Rachmania M.K."/>
            <person name="Ningsih F."/>
            <person name="Sakai Y."/>
            <person name="Yabe S."/>
            <person name="Yokota A."/>
            <person name="Sjamsuridzal W."/>
        </authorList>
    </citation>
    <scope>NUCLEOTIDE SEQUENCE [LARGE SCALE GENOMIC DNA]</scope>
    <source>
        <strain evidence="6 7">S3.2.2.5</strain>
    </source>
</reference>
<proteinExistence type="inferred from homology"/>
<evidence type="ECO:0000256" key="4">
    <source>
        <dbReference type="ARBA" id="ARBA00022827"/>
    </source>
</evidence>
<sequence length="553" mass="60069">MSDGSLTAATPDVLIVGAGPVGLALANDLLRRGIRCHIIDKAEHAEQKTKAMTIHVRTLELFAKMGVAHTAIERGLTAAHMNIYSGGKRLIQIDLRTYLLGRTPYPYILLLPQNETEQLLTEHLQCLGGAIAWQEELVGLTQDEEGVETMLRHPDGTVERVRVGFVVGCDGAHSTVRHVLGLQFVGASFERSLAVGNVRMTWDLSSEEIFAFVHQGTFIAYFPIADGRHRVVIAYALGKAPTGDVTLEEIQQVIDASGPAGARASEPVDLARFHVNQRRTERYRASRIFLAGDAAHIHSPVGGQGMNTGIQDALNLSWKLALMVQGQASERLLESYGTEREHVGAALLRGTSLSTRLALMHNSLGVALRDALAPILTSLPPAARRLAESMAEINITYRESPITADNRDKKGALRAGDRAPNALVRMCEGAEPRSLFELFNSERSILLLLASQQEAAAVERQWGEIAALLSGGYHEMIEAYLVTRMATPGLKQEGGQILQDATGELHQRYEAEQGGVVLVRPDGYIGFWGPFGATEALRSYIQALFVPSGGTQP</sequence>
<organism evidence="6 7">
    <name type="scientific">Dictyobacter halimunensis</name>
    <dbReference type="NCBI Taxonomy" id="3026934"/>
    <lineage>
        <taxon>Bacteria</taxon>
        <taxon>Bacillati</taxon>
        <taxon>Chloroflexota</taxon>
        <taxon>Ktedonobacteria</taxon>
        <taxon>Ktedonobacterales</taxon>
        <taxon>Dictyobacteraceae</taxon>
        <taxon>Dictyobacter</taxon>
    </lineage>
</organism>
<keyword evidence="7" id="KW-1185">Reference proteome</keyword>
<keyword evidence="4" id="KW-0274">FAD</keyword>
<comment type="similarity">
    <text evidence="2">Belongs to the PheA/TfdB FAD monooxygenase family.</text>
</comment>
<gene>
    <name evidence="6" type="ORF">KDH_79030</name>
</gene>
<dbReference type="InterPro" id="IPR050641">
    <property type="entry name" value="RIFMO-like"/>
</dbReference>
<comment type="caution">
    <text evidence="6">The sequence shown here is derived from an EMBL/GenBank/DDBJ whole genome shotgun (WGS) entry which is preliminary data.</text>
</comment>
<dbReference type="EMBL" id="BSRI01000002">
    <property type="protein sequence ID" value="GLV61086.1"/>
    <property type="molecule type" value="Genomic_DNA"/>
</dbReference>
<dbReference type="InterPro" id="IPR036249">
    <property type="entry name" value="Thioredoxin-like_sf"/>
</dbReference>
<dbReference type="InterPro" id="IPR002938">
    <property type="entry name" value="FAD-bd"/>
</dbReference>
<accession>A0ABQ6G3I9</accession>
<dbReference type="PANTHER" id="PTHR43004">
    <property type="entry name" value="TRK SYSTEM POTASSIUM UPTAKE PROTEIN"/>
    <property type="match status" value="1"/>
</dbReference>
<dbReference type="SUPFAM" id="SSF52833">
    <property type="entry name" value="Thioredoxin-like"/>
    <property type="match status" value="1"/>
</dbReference>
<dbReference type="Gene3D" id="3.30.70.2450">
    <property type="match status" value="1"/>
</dbReference>
<evidence type="ECO:0000256" key="3">
    <source>
        <dbReference type="ARBA" id="ARBA00022630"/>
    </source>
</evidence>
<feature type="domain" description="FAD-binding" evidence="5">
    <location>
        <begin position="12"/>
        <end position="349"/>
    </location>
</feature>
<evidence type="ECO:0000313" key="6">
    <source>
        <dbReference type="EMBL" id="GLV61086.1"/>
    </source>
</evidence>